<dbReference type="Pfam" id="PF14292">
    <property type="entry name" value="SusE"/>
    <property type="match status" value="2"/>
</dbReference>
<sequence length="582" mass="64010">MKNLNQYILMMFIVLFTACAKDLDFFDVNGEKMLNFQLISPATNDSLILNLGTPNESIDFDWEATTSGLGSAITYTILFDNVDGDFSNPVFSKESNSNGSTNVASLTHQELHDLATSISSNDGFAAAAWTVFANNGSPNIVSARVKHTILISTSSNGVSKNELIFPVDNSYMLIDGNNATEEYIFSWEKASATNENEDVKYQVLIDEVTGDFSKPVISILSNNSGLDNKVTKTHEEWYQLFDKEEYSYGSFKWTVRAFTNSISVEYPSNVFCFETSNWILPLYIVGDAIADIEGSSGWLIDQAILLNGLSAKVNAGVVNFRNDRNNAEFKFFPNIGSWDNGIAATEDLKYIGNCSQGDGGNFNYTGDNATNVVYVNLNGKMVTVTDEIYLIGGSTVADGDMDKAIPFTYIGDNTYQVFSYITTDSWGYKFLPTRSWDGGWGLTEGTSDKITQNNAQDLKVNEDGFYRVAINFSDGTTQTEKTDWGLIGSATAGGWDTDQNMTLLPLSGDQYKGTYTWEITTDLTEGLIKFRANDDWAVNFGDTNADGSLELGGSDINVSEAGNYTIRLLLAPVGYTYSMTKN</sequence>
<dbReference type="Gene3D" id="2.60.40.3620">
    <property type="match status" value="2"/>
</dbReference>
<dbReference type="GO" id="GO:0019867">
    <property type="term" value="C:outer membrane"/>
    <property type="evidence" value="ECO:0007669"/>
    <property type="project" value="InterPro"/>
</dbReference>
<dbReference type="OrthoDB" id="975117at2"/>
<proteinExistence type="predicted"/>
<name>A0A1M4XJF7_9BACT</name>
<dbReference type="GO" id="GO:2001070">
    <property type="term" value="F:starch binding"/>
    <property type="evidence" value="ECO:0007669"/>
    <property type="project" value="InterPro"/>
</dbReference>
<evidence type="ECO:0000313" key="3">
    <source>
        <dbReference type="Proteomes" id="UP000184164"/>
    </source>
</evidence>
<gene>
    <name evidence="2" type="ORF">SAMN05444274_10327</name>
</gene>
<feature type="domain" description="SusE outer membrane protein" evidence="1">
    <location>
        <begin position="22"/>
        <end position="118"/>
    </location>
</feature>
<dbReference type="InterPro" id="IPR025970">
    <property type="entry name" value="SusE"/>
</dbReference>
<reference evidence="2 3" key="1">
    <citation type="submission" date="2016-11" db="EMBL/GenBank/DDBJ databases">
        <authorList>
            <person name="Jaros S."/>
            <person name="Januszkiewicz K."/>
            <person name="Wedrychowicz H."/>
        </authorList>
    </citation>
    <scope>NUCLEOTIDE SEQUENCE [LARGE SCALE GENOMIC DNA]</scope>
    <source>
        <strain evidence="2 3">DSM 26910</strain>
    </source>
</reference>
<dbReference type="RefSeq" id="WP_072999965.1">
    <property type="nucleotide sequence ID" value="NZ_FQUM01000003.1"/>
</dbReference>
<dbReference type="AlphaFoldDB" id="A0A1M4XJF7"/>
<dbReference type="STRING" id="1484053.SAMN05444274_10327"/>
<evidence type="ECO:0000313" key="2">
    <source>
        <dbReference type="EMBL" id="SHE93684.1"/>
    </source>
</evidence>
<evidence type="ECO:0000259" key="1">
    <source>
        <dbReference type="Pfam" id="PF14292"/>
    </source>
</evidence>
<dbReference type="Proteomes" id="UP000184164">
    <property type="component" value="Unassembled WGS sequence"/>
</dbReference>
<accession>A0A1M4XJF7</accession>
<protein>
    <recommendedName>
        <fullName evidence="1">SusE outer membrane protein domain-containing protein</fullName>
    </recommendedName>
</protein>
<dbReference type="PROSITE" id="PS51257">
    <property type="entry name" value="PROKAR_LIPOPROTEIN"/>
    <property type="match status" value="1"/>
</dbReference>
<keyword evidence="3" id="KW-1185">Reference proteome</keyword>
<dbReference type="EMBL" id="FQUM01000003">
    <property type="protein sequence ID" value="SHE93684.1"/>
    <property type="molecule type" value="Genomic_DNA"/>
</dbReference>
<dbReference type="CDD" id="cd12956">
    <property type="entry name" value="CBM_SusE-F_like"/>
    <property type="match status" value="1"/>
</dbReference>
<feature type="domain" description="SusE outer membrane protein" evidence="1">
    <location>
        <begin position="161"/>
        <end position="236"/>
    </location>
</feature>
<organism evidence="2 3">
    <name type="scientific">Mariniphaga anaerophila</name>
    <dbReference type="NCBI Taxonomy" id="1484053"/>
    <lineage>
        <taxon>Bacteria</taxon>
        <taxon>Pseudomonadati</taxon>
        <taxon>Bacteroidota</taxon>
        <taxon>Bacteroidia</taxon>
        <taxon>Marinilabiliales</taxon>
        <taxon>Prolixibacteraceae</taxon>
        <taxon>Mariniphaga</taxon>
    </lineage>
</organism>